<reference evidence="3 4" key="1">
    <citation type="submission" date="2019-02" db="EMBL/GenBank/DDBJ databases">
        <title>Genomic Encyclopedia of Type Strains, Phase IV (KMG-IV): sequencing the most valuable type-strain genomes for metagenomic binning, comparative biology and taxonomic classification.</title>
        <authorList>
            <person name="Goeker M."/>
        </authorList>
    </citation>
    <scope>NUCLEOTIDE SEQUENCE [LARGE SCALE GENOMIC DNA]</scope>
    <source>
        <strain evidence="3 4">DSM 21056</strain>
    </source>
</reference>
<organism evidence="3 4">
    <name type="scientific">Spiribacter vilamensis</name>
    <dbReference type="NCBI Taxonomy" id="531306"/>
    <lineage>
        <taxon>Bacteria</taxon>
        <taxon>Pseudomonadati</taxon>
        <taxon>Pseudomonadota</taxon>
        <taxon>Gammaproteobacteria</taxon>
        <taxon>Chromatiales</taxon>
        <taxon>Ectothiorhodospiraceae</taxon>
        <taxon>Spiribacter</taxon>
    </lineage>
</organism>
<evidence type="ECO:0000313" key="4">
    <source>
        <dbReference type="Proteomes" id="UP000292298"/>
    </source>
</evidence>
<name>A0A4Q8D2M8_9GAMM</name>
<dbReference type="Proteomes" id="UP000292298">
    <property type="component" value="Unassembled WGS sequence"/>
</dbReference>
<gene>
    <name evidence="3" type="ORF">EV698_1886</name>
</gene>
<sequence length="100" mass="11224">MATAANDMPKRKKARYGAEYHAEALSLAERIHVAAAASELGLHATQIYQRRAKAAHEKSVSDCERQLREENARLKRQLAEKTEEVEILGKTAAYFAKKLD</sequence>
<dbReference type="InterPro" id="IPR002514">
    <property type="entry name" value="Transposase_8"/>
</dbReference>
<dbReference type="GO" id="GO:0004803">
    <property type="term" value="F:transposase activity"/>
    <property type="evidence" value="ECO:0007669"/>
    <property type="project" value="InterPro"/>
</dbReference>
<keyword evidence="4" id="KW-1185">Reference proteome</keyword>
<comment type="caution">
    <text evidence="3">The sequence shown here is derived from an EMBL/GenBank/DDBJ whole genome shotgun (WGS) entry which is preliminary data.</text>
</comment>
<feature type="coiled-coil region" evidence="2">
    <location>
        <begin position="53"/>
        <end position="91"/>
    </location>
</feature>
<proteinExistence type="inferred from homology"/>
<keyword evidence="2" id="KW-0175">Coiled coil</keyword>
<dbReference type="SUPFAM" id="SSF46689">
    <property type="entry name" value="Homeodomain-like"/>
    <property type="match status" value="1"/>
</dbReference>
<comment type="similarity">
    <text evidence="1">Belongs to the transposase 8 family.</text>
</comment>
<evidence type="ECO:0000313" key="3">
    <source>
        <dbReference type="EMBL" id="RZU99594.1"/>
    </source>
</evidence>
<dbReference type="GO" id="GO:0003677">
    <property type="term" value="F:DNA binding"/>
    <property type="evidence" value="ECO:0007669"/>
    <property type="project" value="InterPro"/>
</dbReference>
<dbReference type="Pfam" id="PF01527">
    <property type="entry name" value="HTH_Tnp_1"/>
    <property type="match status" value="1"/>
</dbReference>
<dbReference type="GO" id="GO:0006313">
    <property type="term" value="P:DNA transposition"/>
    <property type="evidence" value="ECO:0007669"/>
    <property type="project" value="InterPro"/>
</dbReference>
<dbReference type="InterPro" id="IPR009057">
    <property type="entry name" value="Homeodomain-like_sf"/>
</dbReference>
<dbReference type="EMBL" id="SHLI01000001">
    <property type="protein sequence ID" value="RZU99594.1"/>
    <property type="molecule type" value="Genomic_DNA"/>
</dbReference>
<protein>
    <submittedName>
        <fullName evidence="3">Transposase</fullName>
    </submittedName>
</protein>
<dbReference type="AlphaFoldDB" id="A0A4Q8D2M8"/>
<evidence type="ECO:0000256" key="2">
    <source>
        <dbReference type="SAM" id="Coils"/>
    </source>
</evidence>
<evidence type="ECO:0000256" key="1">
    <source>
        <dbReference type="ARBA" id="ARBA00009964"/>
    </source>
</evidence>
<accession>A0A4Q8D2M8</accession>